<dbReference type="InterPro" id="IPR046341">
    <property type="entry name" value="SET_dom_sf"/>
</dbReference>
<protein>
    <submittedName>
        <fullName evidence="2">SET and MYND domain-containing protein 5</fullName>
    </submittedName>
</protein>
<dbReference type="AlphaFoldDB" id="A0A8H6VD59"/>
<dbReference type="PANTHER" id="PTHR47643">
    <property type="entry name" value="TPR DOMAIN PROTEIN (AFU_ORTHOLOGUE AFUA_5G12710)"/>
    <property type="match status" value="1"/>
</dbReference>
<organism evidence="2 3">
    <name type="scientific">Pseudocercospora fuligena</name>
    <dbReference type="NCBI Taxonomy" id="685502"/>
    <lineage>
        <taxon>Eukaryota</taxon>
        <taxon>Fungi</taxon>
        <taxon>Dikarya</taxon>
        <taxon>Ascomycota</taxon>
        <taxon>Pezizomycotina</taxon>
        <taxon>Dothideomycetes</taxon>
        <taxon>Dothideomycetidae</taxon>
        <taxon>Mycosphaerellales</taxon>
        <taxon>Mycosphaerellaceae</taxon>
        <taxon>Pseudocercospora</taxon>
    </lineage>
</organism>
<sequence length="801" mass="89522">MPPNLPLTHAQRELAASLLGERRSAITVDAVIAGDHDGEIAYTPELLEVDTCCPMPLQMRSKIAQAKASEQSRAAAAYHQRGMIDLTSYSRSYILESFETMAGPLGMPLIMQAEPYPPCVRSLHQLQSVQLSELRRETHHRGKMVIVRTISRLLLHHHFGVAAVEDESGSPRLMYFFNTQHKSGEAAMPAGTVLAVKEPYYTLDRSLDLWSIRSEHPNDVLPLSRNHSLVPLSMRMSTMAIDNKGALEWKHDGNVALRPANPGGYALAVHFYNKGLEKVSDSEITVKRDLLRNRAHANLQLSRFDAAKADAVASLILDSDADTELTRNLDYKAYRRAATAAYGLRQWATALHFISKCIEQCTGPAPADVVGLQGRIAIRVAELDAARYDWQAIIAGLPTRQRIDAADFVRNTEVKDTETHGRGLFAKQNIEMGGLILVEKAAHMLNMDDPAFYPALTYDASTDRMRSRMHAFWQDTVFKLTLNPSKIPAITSLYDGGYDALPEEGRMVDCQAIIDAFRIRSCLDHNTLTINTPFPGQSKEEFGFCREEPHAQGGGIWLRASMANHSCLFNAARSHIGDLIILRATKPIAAGEEILISYASNDNYELRQVLLEQQWGFTCDCPRCKAESEDEYEIRHRRAKLFQQFVQLKETPDPENRTKLKSLANQLLATFDKEKYDGLPHPFIIEVHDWLVNDEWQFQEEDNVMKAVQDLARACGFRFDIVGEQVHVKALPNSLLDKRLIHALVVAASVEAGIGTGGPVADQLRAIAYKLYVTLNGLENGWEEFCATIETTTVSHVLLAR</sequence>
<dbReference type="Gene3D" id="2.170.270.10">
    <property type="entry name" value="SET domain"/>
    <property type="match status" value="1"/>
</dbReference>
<reference evidence="2" key="1">
    <citation type="submission" date="2020-04" db="EMBL/GenBank/DDBJ databases">
        <title>Draft genome resource of the tomato pathogen Pseudocercospora fuligena.</title>
        <authorList>
            <person name="Zaccaron A."/>
        </authorList>
    </citation>
    <scope>NUCLEOTIDE SEQUENCE</scope>
    <source>
        <strain evidence="2">PF001</strain>
    </source>
</reference>
<comment type="caution">
    <text evidence="2">The sequence shown here is derived from an EMBL/GenBank/DDBJ whole genome shotgun (WGS) entry which is preliminary data.</text>
</comment>
<dbReference type="SUPFAM" id="SSF82199">
    <property type="entry name" value="SET domain"/>
    <property type="match status" value="1"/>
</dbReference>
<dbReference type="CDD" id="cd20071">
    <property type="entry name" value="SET_SMYD"/>
    <property type="match status" value="1"/>
</dbReference>
<dbReference type="Proteomes" id="UP000660729">
    <property type="component" value="Unassembled WGS sequence"/>
</dbReference>
<feature type="domain" description="SET" evidence="1">
    <location>
        <begin position="410"/>
        <end position="599"/>
    </location>
</feature>
<dbReference type="InterPro" id="IPR011990">
    <property type="entry name" value="TPR-like_helical_dom_sf"/>
</dbReference>
<dbReference type="EMBL" id="JABCIY010000219">
    <property type="protein sequence ID" value="KAF7187933.1"/>
    <property type="molecule type" value="Genomic_DNA"/>
</dbReference>
<name>A0A8H6VD59_9PEZI</name>
<evidence type="ECO:0000259" key="1">
    <source>
        <dbReference type="PROSITE" id="PS50280"/>
    </source>
</evidence>
<dbReference type="PANTHER" id="PTHR47643:SF2">
    <property type="entry name" value="TPR DOMAIN PROTEIN (AFU_ORTHOLOGUE AFUA_5G12710)"/>
    <property type="match status" value="1"/>
</dbReference>
<dbReference type="InterPro" id="IPR001214">
    <property type="entry name" value="SET_dom"/>
</dbReference>
<dbReference type="OrthoDB" id="438641at2759"/>
<gene>
    <name evidence="2" type="ORF">HII31_10833</name>
</gene>
<evidence type="ECO:0000313" key="2">
    <source>
        <dbReference type="EMBL" id="KAF7187933.1"/>
    </source>
</evidence>
<dbReference type="SUPFAM" id="SSF48452">
    <property type="entry name" value="TPR-like"/>
    <property type="match status" value="1"/>
</dbReference>
<proteinExistence type="predicted"/>
<keyword evidence="3" id="KW-1185">Reference proteome</keyword>
<accession>A0A8H6VD59</accession>
<dbReference type="PROSITE" id="PS50280">
    <property type="entry name" value="SET"/>
    <property type="match status" value="1"/>
</dbReference>
<dbReference type="Pfam" id="PF00856">
    <property type="entry name" value="SET"/>
    <property type="match status" value="1"/>
</dbReference>
<evidence type="ECO:0000313" key="3">
    <source>
        <dbReference type="Proteomes" id="UP000660729"/>
    </source>
</evidence>
<dbReference type="Gene3D" id="1.25.40.10">
    <property type="entry name" value="Tetratricopeptide repeat domain"/>
    <property type="match status" value="2"/>
</dbReference>
<dbReference type="SMART" id="SM00317">
    <property type="entry name" value="SET"/>
    <property type="match status" value="1"/>
</dbReference>
<dbReference type="InterPro" id="IPR053209">
    <property type="entry name" value="Gramillin-biosynth_MTr"/>
</dbReference>